<dbReference type="EMBL" id="MCBR01001648">
    <property type="protein sequence ID" value="RKF82278.1"/>
    <property type="molecule type" value="Genomic_DNA"/>
</dbReference>
<accession>A0A420J668</accession>
<dbReference type="AlphaFoldDB" id="A0A420J668"/>
<evidence type="ECO:0000313" key="2">
    <source>
        <dbReference type="Proteomes" id="UP000285405"/>
    </source>
</evidence>
<name>A0A420J668_9PEZI</name>
<comment type="caution">
    <text evidence="1">The sequence shown here is derived from an EMBL/GenBank/DDBJ whole genome shotgun (WGS) entry which is preliminary data.</text>
</comment>
<gene>
    <name evidence="1" type="ORF">GcC1_016040</name>
</gene>
<feature type="non-terminal residue" evidence="1">
    <location>
        <position position="148"/>
    </location>
</feature>
<evidence type="ECO:0000313" key="1">
    <source>
        <dbReference type="EMBL" id="RKF82278.1"/>
    </source>
</evidence>
<protein>
    <submittedName>
        <fullName evidence="1">Uncharacterized protein</fullName>
    </submittedName>
</protein>
<organism evidence="1 2">
    <name type="scientific">Golovinomyces cichoracearum</name>
    <dbReference type="NCBI Taxonomy" id="62708"/>
    <lineage>
        <taxon>Eukaryota</taxon>
        <taxon>Fungi</taxon>
        <taxon>Dikarya</taxon>
        <taxon>Ascomycota</taxon>
        <taxon>Pezizomycotina</taxon>
        <taxon>Leotiomycetes</taxon>
        <taxon>Erysiphales</taxon>
        <taxon>Erysiphaceae</taxon>
        <taxon>Golovinomyces</taxon>
    </lineage>
</organism>
<sequence>MTNVPVMADYYKVGSVDGKKPASQWLARLAYERRRVGNKGTPEDFFEAVEILFEEDAASWLNFCSRYRRMVDEFPARSLNVREEGNVSAEINSLEQGPEESLRAYYGKSQELLRRSHGRDAPEKGASLLAPIEAVVLSNIIAAFLGGL</sequence>
<reference evidence="1 2" key="1">
    <citation type="journal article" date="2018" name="BMC Genomics">
        <title>Comparative genome analyses reveal sequence features reflecting distinct modes of host-adaptation between dicot and monocot powdery mildew.</title>
        <authorList>
            <person name="Wu Y."/>
            <person name="Ma X."/>
            <person name="Pan Z."/>
            <person name="Kale S.D."/>
            <person name="Song Y."/>
            <person name="King H."/>
            <person name="Zhang Q."/>
            <person name="Presley C."/>
            <person name="Deng X."/>
            <person name="Wei C.I."/>
            <person name="Xiao S."/>
        </authorList>
    </citation>
    <scope>NUCLEOTIDE SEQUENCE [LARGE SCALE GENOMIC DNA]</scope>
    <source>
        <strain evidence="1">UCSC1</strain>
    </source>
</reference>
<proteinExistence type="predicted"/>
<dbReference type="OrthoDB" id="3597290at2759"/>
<dbReference type="Proteomes" id="UP000285405">
    <property type="component" value="Unassembled WGS sequence"/>
</dbReference>